<gene>
    <name evidence="3" type="ORF">PXEA_LOCUS27857</name>
</gene>
<feature type="domain" description="PLAT" evidence="2">
    <location>
        <begin position="1"/>
        <end position="58"/>
    </location>
</feature>
<dbReference type="SUPFAM" id="SSF49723">
    <property type="entry name" value="Lipase/lipooxygenase domain (PLAT/LH2 domain)"/>
    <property type="match status" value="2"/>
</dbReference>
<comment type="caution">
    <text evidence="1">Lacks conserved residue(s) required for the propagation of feature annotation.</text>
</comment>
<dbReference type="InterPro" id="IPR001024">
    <property type="entry name" value="PLAT/LH2_dom"/>
</dbReference>
<dbReference type="PANTHER" id="PTHR45901:SF4">
    <property type="entry name" value="PLAT DOMAIN-CONTAINING PROTEIN"/>
    <property type="match status" value="1"/>
</dbReference>
<comment type="caution">
    <text evidence="3">The sequence shown here is derived from an EMBL/GenBank/DDBJ whole genome shotgun (WGS) entry which is preliminary data.</text>
</comment>
<feature type="domain" description="PLAT" evidence="2">
    <location>
        <begin position="71"/>
        <end position="186"/>
    </location>
</feature>
<evidence type="ECO:0000313" key="4">
    <source>
        <dbReference type="Proteomes" id="UP000784294"/>
    </source>
</evidence>
<name>A0A3S5CT25_9PLAT</name>
<dbReference type="PROSITE" id="PS50095">
    <property type="entry name" value="PLAT"/>
    <property type="match status" value="3"/>
</dbReference>
<dbReference type="InterPro" id="IPR036392">
    <property type="entry name" value="PLAT/LH2_dom_sf"/>
</dbReference>
<organism evidence="3 4">
    <name type="scientific">Protopolystoma xenopodis</name>
    <dbReference type="NCBI Taxonomy" id="117903"/>
    <lineage>
        <taxon>Eukaryota</taxon>
        <taxon>Metazoa</taxon>
        <taxon>Spiralia</taxon>
        <taxon>Lophotrochozoa</taxon>
        <taxon>Platyhelminthes</taxon>
        <taxon>Monogenea</taxon>
        <taxon>Polyopisthocotylea</taxon>
        <taxon>Polystomatidea</taxon>
        <taxon>Polystomatidae</taxon>
        <taxon>Protopolystoma</taxon>
    </lineage>
</organism>
<dbReference type="InterPro" id="IPR052970">
    <property type="entry name" value="Inner_ear_hair_cell_LOXHD"/>
</dbReference>
<sequence>MPVHTANLTNDAIMAAQVGWNVDSLIVDMPTIGKRITFPIHTWLAKDKLDGKTTRRFPVHENNVITYKPMIPYTLTIKTANVEGAGTDCTVYIQLFGLDGTSRELALEKMENRFERDSDDTIPIELEAVGHLRKIRIRHDGMGQRKDWRPEVVQIHDIQNLVLYHFQCDDWLSPTLGFRKMLHLDLPAIIDGVPQLSYKAYKIYVQTSNVLGAGTDAAVYIRLFGEYGDSGDLHLAKSSTHKDPFETNHVRKVFRISGLSFRIFTMLSHLIVN</sequence>
<evidence type="ECO:0000313" key="3">
    <source>
        <dbReference type="EMBL" id="VEL34417.1"/>
    </source>
</evidence>
<proteinExistence type="predicted"/>
<accession>A0A3S5CT25</accession>
<dbReference type="OrthoDB" id="5322100at2759"/>
<evidence type="ECO:0000256" key="1">
    <source>
        <dbReference type="PROSITE-ProRule" id="PRU00152"/>
    </source>
</evidence>
<dbReference type="Gene3D" id="2.60.60.20">
    <property type="entry name" value="PLAT/LH2 domain"/>
    <property type="match status" value="2"/>
</dbReference>
<dbReference type="PANTHER" id="PTHR45901">
    <property type="entry name" value="PROTEIN CBG12474"/>
    <property type="match status" value="1"/>
</dbReference>
<protein>
    <recommendedName>
        <fullName evidence="2">PLAT domain-containing protein</fullName>
    </recommendedName>
</protein>
<dbReference type="Gene3D" id="2.40.180.10">
    <property type="entry name" value="Catalase core domain"/>
    <property type="match status" value="1"/>
</dbReference>
<dbReference type="SMART" id="SM00308">
    <property type="entry name" value="LH2"/>
    <property type="match status" value="1"/>
</dbReference>
<feature type="domain" description="PLAT" evidence="2">
    <location>
        <begin position="199"/>
        <end position="273"/>
    </location>
</feature>
<keyword evidence="4" id="KW-1185">Reference proteome</keyword>
<evidence type="ECO:0000259" key="2">
    <source>
        <dbReference type="PROSITE" id="PS50095"/>
    </source>
</evidence>
<dbReference type="Proteomes" id="UP000784294">
    <property type="component" value="Unassembled WGS sequence"/>
</dbReference>
<reference evidence="3" key="1">
    <citation type="submission" date="2018-11" db="EMBL/GenBank/DDBJ databases">
        <authorList>
            <consortium name="Pathogen Informatics"/>
        </authorList>
    </citation>
    <scope>NUCLEOTIDE SEQUENCE</scope>
</reference>
<dbReference type="EMBL" id="CAAALY010247617">
    <property type="protein sequence ID" value="VEL34417.1"/>
    <property type="molecule type" value="Genomic_DNA"/>
</dbReference>
<dbReference type="AlphaFoldDB" id="A0A3S5CT25"/>
<dbReference type="Pfam" id="PF01477">
    <property type="entry name" value="PLAT"/>
    <property type="match status" value="2"/>
</dbReference>